<evidence type="ECO:0000313" key="2">
    <source>
        <dbReference type="Proteomes" id="UP000254571"/>
    </source>
</evidence>
<proteinExistence type="predicted"/>
<gene>
    <name evidence="1" type="ORF">NCTC9149_05889</name>
</gene>
<evidence type="ECO:0000313" key="1">
    <source>
        <dbReference type="EMBL" id="STW09401.1"/>
    </source>
</evidence>
<reference evidence="1 2" key="1">
    <citation type="submission" date="2018-06" db="EMBL/GenBank/DDBJ databases">
        <authorList>
            <consortium name="Pathogen Informatics"/>
            <person name="Doyle S."/>
        </authorList>
    </citation>
    <scope>NUCLEOTIDE SEQUENCE [LARGE SCALE GENOMIC DNA]</scope>
    <source>
        <strain evidence="1 2">NCTC9149</strain>
    </source>
</reference>
<dbReference type="EMBL" id="UGMX01000002">
    <property type="protein sequence ID" value="STW09401.1"/>
    <property type="molecule type" value="Genomic_DNA"/>
</dbReference>
<protein>
    <submittedName>
        <fullName evidence="1">Uncharacterized protein</fullName>
    </submittedName>
</protein>
<name>A0A7H4PAD6_9ENTR</name>
<dbReference type="Proteomes" id="UP000254571">
    <property type="component" value="Unassembled WGS sequence"/>
</dbReference>
<sequence>MIAQHDANAIAKLFHETQHFQRTGAARDQVAREPQRINLRVKLHLL</sequence>
<organism evidence="1 2">
    <name type="scientific">Klebsiella grimontii</name>
    <dbReference type="NCBI Taxonomy" id="2058152"/>
    <lineage>
        <taxon>Bacteria</taxon>
        <taxon>Pseudomonadati</taxon>
        <taxon>Pseudomonadota</taxon>
        <taxon>Gammaproteobacteria</taxon>
        <taxon>Enterobacterales</taxon>
        <taxon>Enterobacteriaceae</taxon>
        <taxon>Klebsiella/Raoultella group</taxon>
        <taxon>Klebsiella</taxon>
    </lineage>
</organism>
<accession>A0A7H4PAD6</accession>
<dbReference type="AlphaFoldDB" id="A0A7H4PAD6"/>
<comment type="caution">
    <text evidence="1">The sequence shown here is derived from an EMBL/GenBank/DDBJ whole genome shotgun (WGS) entry which is preliminary data.</text>
</comment>